<protein>
    <submittedName>
        <fullName evidence="2">Uncharacterized protein</fullName>
    </submittedName>
</protein>
<feature type="compositionally biased region" description="Low complexity" evidence="1">
    <location>
        <begin position="41"/>
        <end position="50"/>
    </location>
</feature>
<feature type="region of interest" description="Disordered" evidence="1">
    <location>
        <begin position="1"/>
        <end position="50"/>
    </location>
</feature>
<name>A0A0A8Z3Q8_ARUDO</name>
<reference evidence="2" key="2">
    <citation type="journal article" date="2015" name="Data Brief">
        <title>Shoot transcriptome of the giant reed, Arundo donax.</title>
        <authorList>
            <person name="Barrero R.A."/>
            <person name="Guerrero F.D."/>
            <person name="Moolhuijzen P."/>
            <person name="Goolsby J.A."/>
            <person name="Tidwell J."/>
            <person name="Bellgard S.E."/>
            <person name="Bellgard M.I."/>
        </authorList>
    </citation>
    <scope>NUCLEOTIDE SEQUENCE</scope>
    <source>
        <tissue evidence="2">Shoot tissue taken approximately 20 cm above the soil surface</tissue>
    </source>
</reference>
<evidence type="ECO:0000256" key="1">
    <source>
        <dbReference type="SAM" id="MobiDB-lite"/>
    </source>
</evidence>
<proteinExistence type="predicted"/>
<accession>A0A0A8Z3Q8</accession>
<organism evidence="2">
    <name type="scientific">Arundo donax</name>
    <name type="common">Giant reed</name>
    <name type="synonym">Donax arundinaceus</name>
    <dbReference type="NCBI Taxonomy" id="35708"/>
    <lineage>
        <taxon>Eukaryota</taxon>
        <taxon>Viridiplantae</taxon>
        <taxon>Streptophyta</taxon>
        <taxon>Embryophyta</taxon>
        <taxon>Tracheophyta</taxon>
        <taxon>Spermatophyta</taxon>
        <taxon>Magnoliopsida</taxon>
        <taxon>Liliopsida</taxon>
        <taxon>Poales</taxon>
        <taxon>Poaceae</taxon>
        <taxon>PACMAD clade</taxon>
        <taxon>Arundinoideae</taxon>
        <taxon>Arundineae</taxon>
        <taxon>Arundo</taxon>
    </lineage>
</organism>
<reference evidence="2" key="1">
    <citation type="submission" date="2014-09" db="EMBL/GenBank/DDBJ databases">
        <authorList>
            <person name="Magalhaes I.L.F."/>
            <person name="Oliveira U."/>
            <person name="Santos F.R."/>
            <person name="Vidigal T.H.D.A."/>
            <person name="Brescovit A.D."/>
            <person name="Santos A.J."/>
        </authorList>
    </citation>
    <scope>NUCLEOTIDE SEQUENCE</scope>
    <source>
        <tissue evidence="2">Shoot tissue taken approximately 20 cm above the soil surface</tissue>
    </source>
</reference>
<evidence type="ECO:0000313" key="2">
    <source>
        <dbReference type="EMBL" id="JAD32328.1"/>
    </source>
</evidence>
<dbReference type="EMBL" id="GBRH01265567">
    <property type="protein sequence ID" value="JAD32328.1"/>
    <property type="molecule type" value="Transcribed_RNA"/>
</dbReference>
<sequence>METTPAGAQGGAFAGRLSGRRLRPSSSRRRLPPSSPRRRLPPSSTGRRLP</sequence>
<dbReference type="AlphaFoldDB" id="A0A0A8Z3Q8"/>
<feature type="compositionally biased region" description="Basic residues" evidence="1">
    <location>
        <begin position="18"/>
        <end position="40"/>
    </location>
</feature>